<dbReference type="InterPro" id="IPR006944">
    <property type="entry name" value="Phage/GTA_portal"/>
</dbReference>
<reference evidence="1 2" key="1">
    <citation type="submission" date="2020-04" db="EMBL/GenBank/DDBJ databases">
        <title>The first description of lens atrophy caused by putative novel Shewanella sp. that is a new emerging pathogen for cultured rainbow trout?</title>
        <authorList>
            <person name="Saticioglu I.B."/>
            <person name="Duman M."/>
            <person name="Altun S."/>
        </authorList>
    </citation>
    <scope>NUCLEOTIDE SEQUENCE [LARGE SCALE GENOMIC DNA]</scope>
    <source>
        <strain evidence="1 2">S-1</strain>
    </source>
</reference>
<dbReference type="NCBIfam" id="TIGR01537">
    <property type="entry name" value="portal_HK97"/>
    <property type="match status" value="1"/>
</dbReference>
<dbReference type="EMBL" id="JABAEB010000003">
    <property type="protein sequence ID" value="NLQ22356.1"/>
    <property type="molecule type" value="Genomic_DNA"/>
</dbReference>
<dbReference type="Gene3D" id="3.30.1120.70">
    <property type="match status" value="1"/>
</dbReference>
<evidence type="ECO:0000313" key="1">
    <source>
        <dbReference type="EMBL" id="NLQ22356.1"/>
    </source>
</evidence>
<accession>A0ABX1KJI8</accession>
<keyword evidence="2" id="KW-1185">Reference proteome</keyword>
<gene>
    <name evidence="1" type="ORF">HGO26_05620</name>
</gene>
<proteinExistence type="predicted"/>
<dbReference type="Proteomes" id="UP000527352">
    <property type="component" value="Unassembled WGS sequence"/>
</dbReference>
<evidence type="ECO:0000313" key="2">
    <source>
        <dbReference type="Proteomes" id="UP000527352"/>
    </source>
</evidence>
<organism evidence="1 2">
    <name type="scientific">Shewanella oncorhynchi</name>
    <dbReference type="NCBI Taxonomy" id="2726434"/>
    <lineage>
        <taxon>Bacteria</taxon>
        <taxon>Pseudomonadati</taxon>
        <taxon>Pseudomonadota</taxon>
        <taxon>Gammaproteobacteria</taxon>
        <taxon>Alteromonadales</taxon>
        <taxon>Shewanellaceae</taxon>
        <taxon>Shewanella</taxon>
    </lineage>
</organism>
<dbReference type="Gene3D" id="3.40.140.120">
    <property type="match status" value="1"/>
</dbReference>
<dbReference type="Gene3D" id="1.20.1270.210">
    <property type="match status" value="1"/>
</dbReference>
<dbReference type="InterPro" id="IPR006427">
    <property type="entry name" value="Portal_HK97"/>
</dbReference>
<protein>
    <submittedName>
        <fullName evidence="1">Phage portal protein</fullName>
    </submittedName>
</protein>
<dbReference type="RefSeq" id="WP_168823840.1">
    <property type="nucleotide sequence ID" value="NZ_JABAEB010000003.1"/>
</dbReference>
<sequence>MKPTNSLGSVIAKAASQPFASLDSFMGKTLRLTDGDFWSQLMATSKSGKTVNVNTAMQLAAVWACVRRIAETVAMLPLGLYERQSDGGSIKLQSSLSNVLSLKPNADMTAMQFWEAVIASLLLKGNAFIEIHRSGSDIIALDFLMPHRMDIDLADNGSLVYWYTPRKGKKRQIEKQNMMHIPAFSLDGLIGLSTISYGANVFGGAMSAEDVSANTFKNGMTKTVAFKVDRILKPEQRAEFREYVKTITGAMNAGKSPVLEQGVTPELIGINPIDAQLLESRNYSVEEICRWFLVDPSLIGFGGKDSNWGTGLEQKMIGFVTLTLSTWICRIEQSININLLTPEQRQKQYAKYNLEALLRGDSASRAEFYSKMTQNGIYTRDDCRVKENLPRRGGNADVLTVQTNLAPIDQLGAQSESAKVQAALNSWLNQDN</sequence>
<comment type="caution">
    <text evidence="1">The sequence shown here is derived from an EMBL/GenBank/DDBJ whole genome shotgun (WGS) entry which is preliminary data.</text>
</comment>
<name>A0ABX1KJI8_9GAMM</name>
<dbReference type="Pfam" id="PF04860">
    <property type="entry name" value="Phage_portal"/>
    <property type="match status" value="1"/>
</dbReference>